<sequence length="237" mass="27023">MVDLLCDSDLLWWTIRSRRSENVFDDAKVSSPRYNSFPHVCSHAVFLFWLGFSGSSLSSADSMGNASSMLTQYDIEEVQDHCNNLFSQQEIVSLYERFCQLDRNAKGFISADEFLSVPEFAMNPLSQRLLKMVDGLNFKDFVAFLSAFSAKASKQQKIELIFKVYDSDCNGKVSFNDILEVLRDLSGPFMSDEQREQVLVQVLKEAGYTRESYLLLDDFVKVFGNSDLKMEVEVPVD</sequence>
<dbReference type="GO" id="GO:0005509">
    <property type="term" value="F:calcium ion binding"/>
    <property type="evidence" value="ECO:0007669"/>
    <property type="project" value="InterPro"/>
</dbReference>
<dbReference type="InParanoid" id="A0A059BYK8"/>
<evidence type="ECO:0000256" key="1">
    <source>
        <dbReference type="ARBA" id="ARBA00022837"/>
    </source>
</evidence>
<dbReference type="OMA" id="LKFAFRM"/>
<dbReference type="AlphaFoldDB" id="A0A059BYK8"/>
<dbReference type="STRING" id="71139.A0A059BYK8"/>
<name>A0A059BYK8_EUCGR</name>
<dbReference type="PANTHER" id="PTHR46971:SF1">
    <property type="entry name" value="CALCINEURIN B SUBUNIT (PROTEIN PHOSPHATASE 2B REGULATORY SUBUNIT)-LIKE PROTEIN"/>
    <property type="match status" value="1"/>
</dbReference>
<dbReference type="PROSITE" id="PS50222">
    <property type="entry name" value="EF_HAND_2"/>
    <property type="match status" value="2"/>
</dbReference>
<accession>A0A059BYK8</accession>
<dbReference type="Gene3D" id="1.10.238.10">
    <property type="entry name" value="EF-hand"/>
    <property type="match status" value="1"/>
</dbReference>
<dbReference type="PANTHER" id="PTHR46971">
    <property type="entry name" value="CALCINEURIN B SUBUNIT (PROTEIN PHOSPHATASE 2B REGULATORY SUBUNIT)-LIKE PROTEIN"/>
    <property type="match status" value="1"/>
</dbReference>
<dbReference type="FunCoup" id="A0A059BYK8">
    <property type="interactions" value="2310"/>
</dbReference>
<evidence type="ECO:0000313" key="3">
    <source>
        <dbReference type="EMBL" id="KCW70750.1"/>
    </source>
</evidence>
<evidence type="ECO:0000259" key="2">
    <source>
        <dbReference type="PROSITE" id="PS50222"/>
    </source>
</evidence>
<dbReference type="PROSITE" id="PS00018">
    <property type="entry name" value="EF_HAND_1"/>
    <property type="match status" value="1"/>
</dbReference>
<proteinExistence type="predicted"/>
<dbReference type="Pfam" id="PF13499">
    <property type="entry name" value="EF-hand_7"/>
    <property type="match status" value="1"/>
</dbReference>
<feature type="domain" description="EF-hand" evidence="2">
    <location>
        <begin position="89"/>
        <end position="124"/>
    </location>
</feature>
<dbReference type="EMBL" id="KK198758">
    <property type="protein sequence ID" value="KCW70750.1"/>
    <property type="molecule type" value="Genomic_DNA"/>
</dbReference>
<dbReference type="InterPro" id="IPR011992">
    <property type="entry name" value="EF-hand-dom_pair"/>
</dbReference>
<dbReference type="eggNOG" id="KOG0034">
    <property type="taxonomic scope" value="Eukaryota"/>
</dbReference>
<feature type="domain" description="EF-hand" evidence="2">
    <location>
        <begin position="153"/>
        <end position="188"/>
    </location>
</feature>
<dbReference type="SMART" id="SM00054">
    <property type="entry name" value="EFh"/>
    <property type="match status" value="2"/>
</dbReference>
<dbReference type="Gramene" id="KCW70750">
    <property type="protein sequence ID" value="KCW70750"/>
    <property type="gene ID" value="EUGRSUZ_F03918"/>
</dbReference>
<reference evidence="3" key="1">
    <citation type="submission" date="2013-07" db="EMBL/GenBank/DDBJ databases">
        <title>The genome of Eucalyptus grandis.</title>
        <authorList>
            <person name="Schmutz J."/>
            <person name="Hayes R."/>
            <person name="Myburg A."/>
            <person name="Tuskan G."/>
            <person name="Grattapaglia D."/>
            <person name="Rokhsar D.S."/>
        </authorList>
    </citation>
    <scope>NUCLEOTIDE SEQUENCE</scope>
    <source>
        <tissue evidence="3">Leaf extractions</tissue>
    </source>
</reference>
<dbReference type="SUPFAM" id="SSF47473">
    <property type="entry name" value="EF-hand"/>
    <property type="match status" value="1"/>
</dbReference>
<keyword evidence="1" id="KW-0106">Calcium</keyword>
<dbReference type="InterPro" id="IPR018247">
    <property type="entry name" value="EF_Hand_1_Ca_BS"/>
</dbReference>
<organism evidence="3">
    <name type="scientific">Eucalyptus grandis</name>
    <name type="common">Flooded gum</name>
    <dbReference type="NCBI Taxonomy" id="71139"/>
    <lineage>
        <taxon>Eukaryota</taxon>
        <taxon>Viridiplantae</taxon>
        <taxon>Streptophyta</taxon>
        <taxon>Embryophyta</taxon>
        <taxon>Tracheophyta</taxon>
        <taxon>Spermatophyta</taxon>
        <taxon>Magnoliopsida</taxon>
        <taxon>eudicotyledons</taxon>
        <taxon>Gunneridae</taxon>
        <taxon>Pentapetalae</taxon>
        <taxon>rosids</taxon>
        <taxon>malvids</taxon>
        <taxon>Myrtales</taxon>
        <taxon>Myrtaceae</taxon>
        <taxon>Myrtoideae</taxon>
        <taxon>Eucalypteae</taxon>
        <taxon>Eucalyptus</taxon>
    </lineage>
</organism>
<dbReference type="InterPro" id="IPR002048">
    <property type="entry name" value="EF_hand_dom"/>
</dbReference>
<protein>
    <recommendedName>
        <fullName evidence="2">EF-hand domain-containing protein</fullName>
    </recommendedName>
</protein>
<gene>
    <name evidence="3" type="ORF">EUGRSUZ_F03918</name>
</gene>